<gene>
    <name evidence="1" type="ORF">Fcan01_25364</name>
</gene>
<name>A0A226D358_FOLCA</name>
<evidence type="ECO:0000313" key="2">
    <source>
        <dbReference type="Proteomes" id="UP000198287"/>
    </source>
</evidence>
<dbReference type="SUPFAM" id="SSF52047">
    <property type="entry name" value="RNI-like"/>
    <property type="match status" value="1"/>
</dbReference>
<dbReference type="EMBL" id="LNIX01000036">
    <property type="protein sequence ID" value="OXA40012.1"/>
    <property type="molecule type" value="Genomic_DNA"/>
</dbReference>
<dbReference type="Proteomes" id="UP000198287">
    <property type="component" value="Unassembled WGS sequence"/>
</dbReference>
<keyword evidence="2" id="KW-1185">Reference proteome</keyword>
<dbReference type="InterPro" id="IPR032675">
    <property type="entry name" value="LRR_dom_sf"/>
</dbReference>
<reference evidence="1 2" key="1">
    <citation type="submission" date="2015-12" db="EMBL/GenBank/DDBJ databases">
        <title>The genome of Folsomia candida.</title>
        <authorList>
            <person name="Faddeeva A."/>
            <person name="Derks M.F."/>
            <person name="Anvar Y."/>
            <person name="Smit S."/>
            <person name="Van Straalen N."/>
            <person name="Roelofs D."/>
        </authorList>
    </citation>
    <scope>NUCLEOTIDE SEQUENCE [LARGE SCALE GENOMIC DNA]</scope>
    <source>
        <strain evidence="1 2">VU population</strain>
        <tissue evidence="1">Whole body</tissue>
    </source>
</reference>
<organism evidence="1 2">
    <name type="scientific">Folsomia candida</name>
    <name type="common">Springtail</name>
    <dbReference type="NCBI Taxonomy" id="158441"/>
    <lineage>
        <taxon>Eukaryota</taxon>
        <taxon>Metazoa</taxon>
        <taxon>Ecdysozoa</taxon>
        <taxon>Arthropoda</taxon>
        <taxon>Hexapoda</taxon>
        <taxon>Collembola</taxon>
        <taxon>Entomobryomorpha</taxon>
        <taxon>Isotomoidea</taxon>
        <taxon>Isotomidae</taxon>
        <taxon>Proisotominae</taxon>
        <taxon>Folsomia</taxon>
    </lineage>
</organism>
<evidence type="ECO:0000313" key="1">
    <source>
        <dbReference type="EMBL" id="OXA40012.1"/>
    </source>
</evidence>
<protein>
    <recommendedName>
        <fullName evidence="3">F-box domain-containing protein</fullName>
    </recommendedName>
</protein>
<accession>A0A226D358</accession>
<comment type="caution">
    <text evidence="1">The sequence shown here is derived from an EMBL/GenBank/DDBJ whole genome shotgun (WGS) entry which is preliminary data.</text>
</comment>
<dbReference type="Gene3D" id="3.80.10.10">
    <property type="entry name" value="Ribonuclease Inhibitor"/>
    <property type="match status" value="1"/>
</dbReference>
<dbReference type="AlphaFoldDB" id="A0A226D358"/>
<evidence type="ECO:0008006" key="3">
    <source>
        <dbReference type="Google" id="ProtNLM"/>
    </source>
</evidence>
<sequence length="446" mass="50616">MARTNDYRDNNPHLAVLLPEIVQRIPTFLPTSVLLTCTQINSTWEAAARKRLLFQSWLTVDPENITDYTNVVTARGSCPRNIGFFRVKNPAICSQPAWLSFTSEHGHKIKLLQINLTLRNPTWPQYLSNLATSFPNLTSLKLFISLPNNSDLTNSPPQSNPPLDNFTFPKLKHLEFTSYSVPEGCPHLHAMITRMIPLFPNLRALSCIERGQSVLEHFLTFAPTLTSILLKNAKLRNPLRLNLTNLTRLEFSQCWSRPSDLPKLLRIGSGTLVHVKIYVSENVDPSHRFDRFGRHPVIFPIMERLTIFELAQSPRVDSSLLENSPVAPGIQLKFKQGENNDPEKRLDYAVQFPVLEKIKISKMENNSSNYGQRGLTEQEYFATGKAFLYDSFLYNGNSQGLTVTKLDIPFPPGSCGCLETEEASIFWDRVIAMFPNVERCHAMGTR</sequence>
<proteinExistence type="predicted"/>
<dbReference type="OrthoDB" id="2382755at2759"/>